<dbReference type="CDD" id="cd00009">
    <property type="entry name" value="AAA"/>
    <property type="match status" value="1"/>
</dbReference>
<feature type="domain" description="EF-hand" evidence="7">
    <location>
        <begin position="610"/>
        <end position="645"/>
    </location>
</feature>
<dbReference type="InterPro" id="IPR049945">
    <property type="entry name" value="AAA_22"/>
</dbReference>
<dbReference type="Gene3D" id="3.60.21.10">
    <property type="match status" value="1"/>
</dbReference>
<organism evidence="8 9">
    <name type="scientific">Rotaria sordida</name>
    <dbReference type="NCBI Taxonomy" id="392033"/>
    <lineage>
        <taxon>Eukaryota</taxon>
        <taxon>Metazoa</taxon>
        <taxon>Spiralia</taxon>
        <taxon>Gnathifera</taxon>
        <taxon>Rotifera</taxon>
        <taxon>Eurotatoria</taxon>
        <taxon>Bdelloidea</taxon>
        <taxon>Philodinida</taxon>
        <taxon>Philodinidae</taxon>
        <taxon>Rotaria</taxon>
    </lineage>
</organism>
<dbReference type="Proteomes" id="UP000663889">
    <property type="component" value="Unassembled WGS sequence"/>
</dbReference>
<accession>A0A814UBB7</accession>
<dbReference type="InterPro" id="IPR054425">
    <property type="entry name" value="Cdc6_ORC1-like_ATPase_lid"/>
</dbReference>
<comment type="cofactor">
    <cofactor evidence="1">
        <name>Mn(2+)</name>
        <dbReference type="ChEBI" id="CHEBI:29035"/>
    </cofactor>
</comment>
<keyword evidence="6" id="KW-0464">Manganese</keyword>
<comment type="similarity">
    <text evidence="2">Belongs to the PPP phosphatase family.</text>
</comment>
<evidence type="ECO:0000313" key="8">
    <source>
        <dbReference type="EMBL" id="CAF1174342.1"/>
    </source>
</evidence>
<dbReference type="PANTHER" id="PTHR45668">
    <property type="entry name" value="SERINE/THREONINE-PROTEIN PHOSPHATASE 5-RELATED"/>
    <property type="match status" value="1"/>
</dbReference>
<evidence type="ECO:0000256" key="3">
    <source>
        <dbReference type="ARBA" id="ARBA00022705"/>
    </source>
</evidence>
<dbReference type="InterPro" id="IPR029052">
    <property type="entry name" value="Metallo-depent_PP-like"/>
</dbReference>
<dbReference type="GO" id="GO:0016887">
    <property type="term" value="F:ATP hydrolysis activity"/>
    <property type="evidence" value="ECO:0007669"/>
    <property type="project" value="InterPro"/>
</dbReference>
<dbReference type="PRINTS" id="PR00114">
    <property type="entry name" value="STPHPHTASE"/>
</dbReference>
<dbReference type="InterPro" id="IPR011992">
    <property type="entry name" value="EF-hand-dom_pair"/>
</dbReference>
<evidence type="ECO:0000256" key="5">
    <source>
        <dbReference type="ARBA" id="ARBA00022837"/>
    </source>
</evidence>
<dbReference type="Pfam" id="PF13499">
    <property type="entry name" value="EF-hand_7"/>
    <property type="match status" value="1"/>
</dbReference>
<feature type="domain" description="EF-hand" evidence="7">
    <location>
        <begin position="737"/>
        <end position="772"/>
    </location>
</feature>
<gene>
    <name evidence="8" type="ORF">SEV965_LOCUS19695</name>
</gene>
<sequence length="779" mass="88940">MPRAGLRNSLVEQPRSIEQTLPTTKSRKRTRKVLHPIATDTEIDKEVSCSSPSPLTDSVCASPARRARLLNPQLSAAKVALHSHVSRQICGREEERRLIQQFCAQKLSNSNDENGDINNPCLYIYGAPGTGKTAVVTSITNTFAEENRFKVIFLNCMSTDLVRDVLEHILEQLNCKTKLTIKNMWSLSISYVNKFHLPILLILDEIDGLLSSNDMENVYKLLEWPHQSSNLLMIGIANSLDFTDRLLPRLQLKPEHKPYLLRFLPYNREQMLSIVNDRLGSIELFDRNALMLCASKIASTTGDLRTVFDVCRQSMELATNSPTKVNVGVTQMIEVFNNNIQNTNSSDHIQTKSLPTFEKLLLCSLIVCMRANKKRVCTRAKNNVLLYGFMKEIIHKYKSHATRLLHLFENIYSWLPVASLIDDHIFVTHGGISNITDLTIINQIKRQKYVSVLSPSFIIPPNEDEFQIGNIPNDLLLEWRQILDLLWSDPKQSDGCEPNTYRGGGCYWGPDVTNDILEKHKWSLLIRSHECKEEGFDYTHDKKVLTVFSASNYYAVGSNRGAYVKVITNQPPLIVQFVSTKSSHKSLTLWERVSYVEEQAIQNLLEKFSVNQNRLIREFAVVDRKKTGRISINEWCDIVSRVLNLHLPWRTLKSRLVQTDSDGSIIYESTFRFKQLQFTLNVPTSERRTSLCQAIYRNKDLLETVFRAIDKDNSGVISMKEFTDVCVSLGHHNGTKFDGKQIMDLAASIDLDKNGVIDFNEFLEAFRIVDITDHFDDES</sequence>
<dbReference type="InterPro" id="IPR018247">
    <property type="entry name" value="EF_Hand_1_Ca_BS"/>
</dbReference>
<dbReference type="Gene3D" id="3.40.50.300">
    <property type="entry name" value="P-loop containing nucleotide triphosphate hydrolases"/>
    <property type="match status" value="1"/>
</dbReference>
<dbReference type="SMART" id="SM00382">
    <property type="entry name" value="AAA"/>
    <property type="match status" value="1"/>
</dbReference>
<dbReference type="SUPFAM" id="SSF56300">
    <property type="entry name" value="Metallo-dependent phosphatases"/>
    <property type="match status" value="1"/>
</dbReference>
<dbReference type="AlphaFoldDB" id="A0A814UBB7"/>
<evidence type="ECO:0000256" key="4">
    <source>
        <dbReference type="ARBA" id="ARBA00022723"/>
    </source>
</evidence>
<dbReference type="PROSITE" id="PS50222">
    <property type="entry name" value="EF_HAND_2"/>
    <property type="match status" value="3"/>
</dbReference>
<protein>
    <recommendedName>
        <fullName evidence="7">EF-hand domain-containing protein</fullName>
    </recommendedName>
</protein>
<keyword evidence="4" id="KW-0479">Metal-binding</keyword>
<dbReference type="InterPro" id="IPR006186">
    <property type="entry name" value="Ser/Thr-sp_prot-phosphatase"/>
</dbReference>
<evidence type="ECO:0000256" key="6">
    <source>
        <dbReference type="ARBA" id="ARBA00023211"/>
    </source>
</evidence>
<dbReference type="SUPFAM" id="SSF52540">
    <property type="entry name" value="P-loop containing nucleoside triphosphate hydrolases"/>
    <property type="match status" value="1"/>
</dbReference>
<keyword evidence="5" id="KW-0106">Calcium</keyword>
<dbReference type="GO" id="GO:0005509">
    <property type="term" value="F:calcium ion binding"/>
    <property type="evidence" value="ECO:0007669"/>
    <property type="project" value="InterPro"/>
</dbReference>
<evidence type="ECO:0000259" key="7">
    <source>
        <dbReference type="PROSITE" id="PS50222"/>
    </source>
</evidence>
<proteinExistence type="inferred from homology"/>
<dbReference type="GO" id="GO:0006260">
    <property type="term" value="P:DNA replication"/>
    <property type="evidence" value="ECO:0007669"/>
    <property type="project" value="UniProtKB-KW"/>
</dbReference>
<dbReference type="SUPFAM" id="SSF47473">
    <property type="entry name" value="EF-hand"/>
    <property type="match status" value="1"/>
</dbReference>
<dbReference type="InterPro" id="IPR027417">
    <property type="entry name" value="P-loop_NTPase"/>
</dbReference>
<dbReference type="CDD" id="cd00051">
    <property type="entry name" value="EFh"/>
    <property type="match status" value="1"/>
</dbReference>
<feature type="domain" description="EF-hand" evidence="7">
    <location>
        <begin position="697"/>
        <end position="732"/>
    </location>
</feature>
<dbReference type="SMART" id="SM00054">
    <property type="entry name" value="EFh"/>
    <property type="match status" value="3"/>
</dbReference>
<evidence type="ECO:0000256" key="1">
    <source>
        <dbReference type="ARBA" id="ARBA00001936"/>
    </source>
</evidence>
<dbReference type="Gene3D" id="1.10.238.10">
    <property type="entry name" value="EF-hand"/>
    <property type="match status" value="1"/>
</dbReference>
<evidence type="ECO:0000256" key="2">
    <source>
        <dbReference type="ARBA" id="ARBA00008294"/>
    </source>
</evidence>
<reference evidence="8" key="1">
    <citation type="submission" date="2021-02" db="EMBL/GenBank/DDBJ databases">
        <authorList>
            <person name="Nowell W R."/>
        </authorList>
    </citation>
    <scope>NUCLEOTIDE SEQUENCE</scope>
</reference>
<dbReference type="PROSITE" id="PS00018">
    <property type="entry name" value="EF_HAND_1"/>
    <property type="match status" value="2"/>
</dbReference>
<dbReference type="PANTHER" id="PTHR45668:SF3">
    <property type="entry name" value="SERINE_THREONINE-PROTEIN PHOSPHATASE RDGC"/>
    <property type="match status" value="1"/>
</dbReference>
<dbReference type="InterPro" id="IPR003593">
    <property type="entry name" value="AAA+_ATPase"/>
</dbReference>
<comment type="caution">
    <text evidence="8">The sequence shown here is derived from an EMBL/GenBank/DDBJ whole genome shotgun (WGS) entry which is preliminary data.</text>
</comment>
<dbReference type="SMART" id="SM00156">
    <property type="entry name" value="PP2Ac"/>
    <property type="match status" value="1"/>
</dbReference>
<dbReference type="InterPro" id="IPR004843">
    <property type="entry name" value="Calcineurin-like_PHP"/>
</dbReference>
<dbReference type="Pfam" id="PF13401">
    <property type="entry name" value="AAA_22"/>
    <property type="match status" value="1"/>
</dbReference>
<dbReference type="InterPro" id="IPR051134">
    <property type="entry name" value="PPP_phosphatase"/>
</dbReference>
<dbReference type="InterPro" id="IPR002048">
    <property type="entry name" value="EF_hand_dom"/>
</dbReference>
<name>A0A814UBB7_9BILA</name>
<evidence type="ECO:0000313" key="9">
    <source>
        <dbReference type="Proteomes" id="UP000663889"/>
    </source>
</evidence>
<dbReference type="Pfam" id="PF00149">
    <property type="entry name" value="Metallophos"/>
    <property type="match status" value="1"/>
</dbReference>
<dbReference type="EMBL" id="CAJNOU010001240">
    <property type="protein sequence ID" value="CAF1174342.1"/>
    <property type="molecule type" value="Genomic_DNA"/>
</dbReference>
<dbReference type="Pfam" id="PF22606">
    <property type="entry name" value="Cdc6-ORC-like_ATPase_lid"/>
    <property type="match status" value="1"/>
</dbReference>
<keyword evidence="3" id="KW-0235">DNA replication</keyword>
<dbReference type="Gene3D" id="1.10.8.60">
    <property type="match status" value="1"/>
</dbReference>